<keyword evidence="1" id="KW-1133">Transmembrane helix</keyword>
<evidence type="ECO:0000313" key="3">
    <source>
        <dbReference type="Proteomes" id="UP000178461"/>
    </source>
</evidence>
<dbReference type="EMBL" id="MFJW01000026">
    <property type="protein sequence ID" value="OGG29407.1"/>
    <property type="molecule type" value="Genomic_DNA"/>
</dbReference>
<proteinExistence type="predicted"/>
<comment type="caution">
    <text evidence="2">The sequence shown here is derived from an EMBL/GenBank/DDBJ whole genome shotgun (WGS) entry which is preliminary data.</text>
</comment>
<gene>
    <name evidence="2" type="ORF">A2971_03910</name>
</gene>
<reference evidence="2 3" key="1">
    <citation type="journal article" date="2016" name="Nat. Commun.">
        <title>Thousands of microbial genomes shed light on interconnected biogeochemical processes in an aquifer system.</title>
        <authorList>
            <person name="Anantharaman K."/>
            <person name="Brown C.T."/>
            <person name="Hug L.A."/>
            <person name="Sharon I."/>
            <person name="Castelle C.J."/>
            <person name="Probst A.J."/>
            <person name="Thomas B.C."/>
            <person name="Singh A."/>
            <person name="Wilkins M.J."/>
            <person name="Karaoz U."/>
            <person name="Brodie E.L."/>
            <person name="Williams K.H."/>
            <person name="Hubbard S.S."/>
            <person name="Banfield J.F."/>
        </authorList>
    </citation>
    <scope>NUCLEOTIDE SEQUENCE [LARGE SCALE GENOMIC DNA]</scope>
</reference>
<name>A0A1F6AYL0_9BACT</name>
<accession>A0A1F6AYL0</accession>
<dbReference type="Proteomes" id="UP000178461">
    <property type="component" value="Unassembled WGS sequence"/>
</dbReference>
<feature type="transmembrane region" description="Helical" evidence="1">
    <location>
        <begin position="76"/>
        <end position="94"/>
    </location>
</feature>
<feature type="transmembrane region" description="Helical" evidence="1">
    <location>
        <begin position="100"/>
        <end position="120"/>
    </location>
</feature>
<organism evidence="2 3">
    <name type="scientific">Candidatus Gottesmanbacteria bacterium RIFCSPLOWO2_01_FULL_46_21</name>
    <dbReference type="NCBI Taxonomy" id="1798393"/>
    <lineage>
        <taxon>Bacteria</taxon>
        <taxon>Candidatus Gottesmaniibacteriota</taxon>
    </lineage>
</organism>
<keyword evidence="1" id="KW-0472">Membrane</keyword>
<protein>
    <recommendedName>
        <fullName evidence="4">HXXEE domain-containing protein</fullName>
    </recommendedName>
</protein>
<evidence type="ECO:0008006" key="4">
    <source>
        <dbReference type="Google" id="ProtNLM"/>
    </source>
</evidence>
<dbReference type="AlphaFoldDB" id="A0A1F6AYL0"/>
<sequence length="132" mass="15639">MVSSKLKKILLISLLLIYAHGLEEIITGFYPRDRYMIFFSSLFTDVPQATYWISHTMIWFFFFISFLLVIGGRWKFIVLALFGSIFFIELHHSIDALLTNGYYPGMITATFYPVVGIFYWRQLLIDWRKKNS</sequence>
<evidence type="ECO:0000256" key="1">
    <source>
        <dbReference type="SAM" id="Phobius"/>
    </source>
</evidence>
<feature type="transmembrane region" description="Helical" evidence="1">
    <location>
        <begin position="49"/>
        <end position="69"/>
    </location>
</feature>
<dbReference type="Pfam" id="PF13787">
    <property type="entry name" value="HXXEE"/>
    <property type="match status" value="1"/>
</dbReference>
<dbReference type="InterPro" id="IPR025671">
    <property type="entry name" value="HXXEE"/>
</dbReference>
<evidence type="ECO:0000313" key="2">
    <source>
        <dbReference type="EMBL" id="OGG29407.1"/>
    </source>
</evidence>
<keyword evidence="1" id="KW-0812">Transmembrane</keyword>